<keyword evidence="1" id="KW-0732">Signal</keyword>
<organism evidence="3 4">
    <name type="scientific">Algoriphagus machipongonensis</name>
    <dbReference type="NCBI Taxonomy" id="388413"/>
    <lineage>
        <taxon>Bacteria</taxon>
        <taxon>Pseudomonadati</taxon>
        <taxon>Bacteroidota</taxon>
        <taxon>Cytophagia</taxon>
        <taxon>Cytophagales</taxon>
        <taxon>Cyclobacteriaceae</taxon>
        <taxon>Algoriphagus</taxon>
    </lineage>
</organism>
<dbReference type="HOGENOM" id="CLU_064940_0_0_10"/>
<sequence>MSFLKRYCLISLGIFMGFHSLKAQENIKIPTETQQILFLGNSITYGGQYIAFIETYYRIKHPNSSIEWLNLGLPSETVSGLSEEGHAGGAFPRPDLHERLDRIFEQLQPDIIFANYGMNDGIYLPLDDNRFASYKSGIEWLNQKIDSIAAAAVFVTPPVFDPKKGEAYANVLDNYSDWLISKRYTDYWKVIDLHWPMRKFLEDQRKKDPAYFLAKDGIHPGAIGHWLMAKPILEYLGEYVENFDSFEEAVATEENAPELLMLISQKQAILRDAWLRSTGHLRPGLAEGLPLEEALKQSAELEEKIQRLLN</sequence>
<dbReference type="eggNOG" id="COG2755">
    <property type="taxonomic scope" value="Bacteria"/>
</dbReference>
<feature type="chain" id="PRO_5005659421" description="SGNH hydrolase-type esterase domain-containing protein" evidence="1">
    <location>
        <begin position="24"/>
        <end position="310"/>
    </location>
</feature>
<dbReference type="CDD" id="cd01834">
    <property type="entry name" value="SGNH_hydrolase_like_2"/>
    <property type="match status" value="1"/>
</dbReference>
<feature type="domain" description="SGNH hydrolase-type esterase" evidence="2">
    <location>
        <begin position="38"/>
        <end position="226"/>
    </location>
</feature>
<accession>A3I2P8</accession>
<dbReference type="InterPro" id="IPR051532">
    <property type="entry name" value="Ester_Hydrolysis_Enzymes"/>
</dbReference>
<dbReference type="PANTHER" id="PTHR30383">
    <property type="entry name" value="THIOESTERASE 1/PROTEASE 1/LYSOPHOSPHOLIPASE L1"/>
    <property type="match status" value="1"/>
</dbReference>
<name>A3I2P8_9BACT</name>
<dbReference type="PANTHER" id="PTHR30383:SF5">
    <property type="entry name" value="SGNH HYDROLASE-TYPE ESTERASE DOMAIN-CONTAINING PROTEIN"/>
    <property type="match status" value="1"/>
</dbReference>
<evidence type="ECO:0000256" key="1">
    <source>
        <dbReference type="SAM" id="SignalP"/>
    </source>
</evidence>
<dbReference type="SUPFAM" id="SSF52266">
    <property type="entry name" value="SGNH hydrolase"/>
    <property type="match status" value="1"/>
</dbReference>
<feature type="signal peptide" evidence="1">
    <location>
        <begin position="1"/>
        <end position="23"/>
    </location>
</feature>
<dbReference type="RefSeq" id="WP_008202280.1">
    <property type="nucleotide sequence ID" value="NZ_CM001023.1"/>
</dbReference>
<dbReference type="InterPro" id="IPR036514">
    <property type="entry name" value="SGNH_hydro_sf"/>
</dbReference>
<dbReference type="InterPro" id="IPR013830">
    <property type="entry name" value="SGNH_hydro"/>
</dbReference>
<keyword evidence="4" id="KW-1185">Reference proteome</keyword>
<dbReference type="Gene3D" id="3.40.50.1110">
    <property type="entry name" value="SGNH hydrolase"/>
    <property type="match status" value="1"/>
</dbReference>
<dbReference type="GO" id="GO:0004622">
    <property type="term" value="F:phosphatidylcholine lysophospholipase activity"/>
    <property type="evidence" value="ECO:0007669"/>
    <property type="project" value="TreeGrafter"/>
</dbReference>
<dbReference type="AlphaFoldDB" id="A3I2P8"/>
<dbReference type="STRING" id="388413.ALPR1_16928"/>
<reference evidence="3 4" key="1">
    <citation type="journal article" date="2011" name="J. Bacteriol.">
        <title>Complete genome sequence of Algoriphagus sp. PR1, bacterial prey of a colony-forming choanoflagellate.</title>
        <authorList>
            <person name="Alegado R.A."/>
            <person name="Ferriera S."/>
            <person name="Nusbaum C."/>
            <person name="Young S.K."/>
            <person name="Zeng Q."/>
            <person name="Imamovic A."/>
            <person name="Fairclough S.R."/>
            <person name="King N."/>
        </authorList>
    </citation>
    <scope>NUCLEOTIDE SEQUENCE [LARGE SCALE GENOMIC DNA]</scope>
    <source>
        <strain evidence="3 4">PR1</strain>
    </source>
</reference>
<evidence type="ECO:0000259" key="2">
    <source>
        <dbReference type="Pfam" id="PF13472"/>
    </source>
</evidence>
<proteinExistence type="predicted"/>
<gene>
    <name evidence="3" type="ORF">ALPR1_16928</name>
</gene>
<evidence type="ECO:0000313" key="4">
    <source>
        <dbReference type="Proteomes" id="UP000003919"/>
    </source>
</evidence>
<dbReference type="Pfam" id="PF13472">
    <property type="entry name" value="Lipase_GDSL_2"/>
    <property type="match status" value="1"/>
</dbReference>
<comment type="caution">
    <text evidence="3">The sequence shown here is derived from an EMBL/GenBank/DDBJ whole genome shotgun (WGS) entry which is preliminary data.</text>
</comment>
<dbReference type="Proteomes" id="UP000003919">
    <property type="component" value="Unassembled WGS sequence"/>
</dbReference>
<evidence type="ECO:0000313" key="3">
    <source>
        <dbReference type="EMBL" id="EAZ79352.1"/>
    </source>
</evidence>
<dbReference type="EMBL" id="AAXU02000001">
    <property type="protein sequence ID" value="EAZ79352.1"/>
    <property type="molecule type" value="Genomic_DNA"/>
</dbReference>
<protein>
    <recommendedName>
        <fullName evidence="2">SGNH hydrolase-type esterase domain-containing protein</fullName>
    </recommendedName>
</protein>